<evidence type="ECO:0000256" key="16">
    <source>
        <dbReference type="SAM" id="Phobius"/>
    </source>
</evidence>
<dbReference type="EMBL" id="CP130612">
    <property type="protein sequence ID" value="WKW12326.1"/>
    <property type="molecule type" value="Genomic_DNA"/>
</dbReference>
<feature type="transmembrane region" description="Helical" evidence="16">
    <location>
        <begin position="222"/>
        <end position="242"/>
    </location>
</feature>
<evidence type="ECO:0000313" key="19">
    <source>
        <dbReference type="Proteomes" id="UP001229955"/>
    </source>
</evidence>
<keyword evidence="8 16" id="KW-0812">Transmembrane</keyword>
<comment type="catalytic activity">
    <reaction evidence="1">
        <text>a CDP-1,2-diacyl-sn-glycerol + L-serine = a 1,2-diacyl-sn-glycero-3-phospho-L-serine + CMP + H(+)</text>
        <dbReference type="Rhea" id="RHEA:16913"/>
        <dbReference type="ChEBI" id="CHEBI:15378"/>
        <dbReference type="ChEBI" id="CHEBI:33384"/>
        <dbReference type="ChEBI" id="CHEBI:57262"/>
        <dbReference type="ChEBI" id="CHEBI:58332"/>
        <dbReference type="ChEBI" id="CHEBI:60377"/>
        <dbReference type="EC" id="2.7.8.8"/>
    </reaction>
</comment>
<evidence type="ECO:0000313" key="18">
    <source>
        <dbReference type="EMBL" id="WKW15233.1"/>
    </source>
</evidence>
<keyword evidence="10" id="KW-0443">Lipid metabolism</keyword>
<evidence type="ECO:0000256" key="6">
    <source>
        <dbReference type="ARBA" id="ARBA00022516"/>
    </source>
</evidence>
<evidence type="ECO:0000256" key="4">
    <source>
        <dbReference type="ARBA" id="ARBA00013174"/>
    </source>
</evidence>
<dbReference type="GO" id="GO:0016020">
    <property type="term" value="C:membrane"/>
    <property type="evidence" value="ECO:0007669"/>
    <property type="project" value="InterPro"/>
</dbReference>
<dbReference type="GO" id="GO:0008654">
    <property type="term" value="P:phospholipid biosynthetic process"/>
    <property type="evidence" value="ECO:0007669"/>
    <property type="project" value="UniProtKB-KW"/>
</dbReference>
<evidence type="ECO:0000256" key="14">
    <source>
        <dbReference type="ARBA" id="ARBA00032361"/>
    </source>
</evidence>
<evidence type="ECO:0000256" key="1">
    <source>
        <dbReference type="ARBA" id="ARBA00000287"/>
    </source>
</evidence>
<keyword evidence="7 15" id="KW-0808">Transferase</keyword>
<keyword evidence="11 16" id="KW-0472">Membrane</keyword>
<dbReference type="PANTHER" id="PTHR14269:SF61">
    <property type="entry name" value="CDP-DIACYLGLYCEROL--SERINE O-PHOSPHATIDYLTRANSFERASE"/>
    <property type="match status" value="1"/>
</dbReference>
<keyword evidence="12" id="KW-0594">Phospholipid biosynthesis</keyword>
<dbReference type="EMBL" id="CP130613">
    <property type="protein sequence ID" value="WKW15233.1"/>
    <property type="molecule type" value="Genomic_DNA"/>
</dbReference>
<accession>A0AA49K0J3</accession>
<gene>
    <name evidence="18" type="primary">pssA</name>
    <name evidence="17" type="ORF">Strain138_001610</name>
    <name evidence="18" type="ORF">Strain318_001609</name>
</gene>
<dbReference type="InterPro" id="IPR000462">
    <property type="entry name" value="CDP-OH_P_trans"/>
</dbReference>
<evidence type="ECO:0000256" key="11">
    <source>
        <dbReference type="ARBA" id="ARBA00023136"/>
    </source>
</evidence>
<dbReference type="InterPro" id="IPR043130">
    <property type="entry name" value="CDP-OH_PTrfase_TM_dom"/>
</dbReference>
<dbReference type="RefSeq" id="WP_367885203.1">
    <property type="nucleotide sequence ID" value="NZ_CP130612.1"/>
</dbReference>
<feature type="transmembrane region" description="Helical" evidence="16">
    <location>
        <begin position="198"/>
        <end position="216"/>
    </location>
</feature>
<dbReference type="GO" id="GO:0003882">
    <property type="term" value="F:CDP-diacylglycerol-serine O-phosphatidyltransferase activity"/>
    <property type="evidence" value="ECO:0007669"/>
    <property type="project" value="UniProtKB-EC"/>
</dbReference>
<comment type="similarity">
    <text evidence="3 15">Belongs to the CDP-alcohol phosphatidyltransferase class-I family.</text>
</comment>
<dbReference type="InterPro" id="IPR004533">
    <property type="entry name" value="CDP-diaglyc--ser_O-PTrfase"/>
</dbReference>
<evidence type="ECO:0000256" key="15">
    <source>
        <dbReference type="RuleBase" id="RU003750"/>
    </source>
</evidence>
<dbReference type="InterPro" id="IPR050324">
    <property type="entry name" value="CDP-alcohol_PTase-I"/>
</dbReference>
<dbReference type="Proteomes" id="UP001229955">
    <property type="component" value="Chromosome"/>
</dbReference>
<evidence type="ECO:0000256" key="13">
    <source>
        <dbReference type="ARBA" id="ARBA00023264"/>
    </source>
</evidence>
<proteinExistence type="inferred from homology"/>
<dbReference type="PANTHER" id="PTHR14269">
    <property type="entry name" value="CDP-DIACYLGLYCEROL--GLYCEROL-3-PHOSPHATE 3-PHOSPHATIDYLTRANSFERASE-RELATED"/>
    <property type="match status" value="1"/>
</dbReference>
<feature type="transmembrane region" description="Helical" evidence="16">
    <location>
        <begin position="12"/>
        <end position="33"/>
    </location>
</feature>
<sequence>MARRRRFPRPSLVMLPNGFTLANLFFGIFAIVAASRGNHVQAGWYIVFGGFCDMLDGRIARATNTGSPFGEELDSLVDAISFGLAPALMMYFAVLKHSGWDWILVWLFCACAVMRLARFNVESAGKAKSYFKGLPSPAAGGTLATYYWFSQTPLYNETFISGWPWETILRFLMVGLALLMISNVPFPGWPKFTFRTVHGAAAIVVFVSSIFALFFLPKEFFFPFGVLYVLTGLVLAVLRGVLELPSPFDEPDELDADGDSLAEESPS</sequence>
<evidence type="ECO:0000256" key="10">
    <source>
        <dbReference type="ARBA" id="ARBA00023098"/>
    </source>
</evidence>
<comment type="subcellular location">
    <subcellularLocation>
        <location evidence="2">Endomembrane system</location>
        <topology evidence="2">Multi-pass membrane protein</topology>
    </subcellularLocation>
</comment>
<evidence type="ECO:0000256" key="8">
    <source>
        <dbReference type="ARBA" id="ARBA00022692"/>
    </source>
</evidence>
<name>A0AA49K0J3_9BACT</name>
<keyword evidence="13" id="KW-1208">Phospholipid metabolism</keyword>
<evidence type="ECO:0000256" key="3">
    <source>
        <dbReference type="ARBA" id="ARBA00010441"/>
    </source>
</evidence>
<evidence type="ECO:0000256" key="2">
    <source>
        <dbReference type="ARBA" id="ARBA00004127"/>
    </source>
</evidence>
<protein>
    <recommendedName>
        <fullName evidence="5">CDP-diacylglycerol--serine O-phosphatidyltransferase</fullName>
        <ecNumber evidence="4">2.7.8.8</ecNumber>
    </recommendedName>
    <alternativeName>
        <fullName evidence="14">Phosphatidylserine synthase</fullName>
    </alternativeName>
</protein>
<keyword evidence="6" id="KW-0444">Lipid biosynthesis</keyword>
<dbReference type="NCBIfam" id="TIGR00473">
    <property type="entry name" value="pssA"/>
    <property type="match status" value="1"/>
</dbReference>
<evidence type="ECO:0000256" key="9">
    <source>
        <dbReference type="ARBA" id="ARBA00022989"/>
    </source>
</evidence>
<evidence type="ECO:0000256" key="5">
    <source>
        <dbReference type="ARBA" id="ARBA00017171"/>
    </source>
</evidence>
<dbReference type="AlphaFoldDB" id="A0AA49K0J3"/>
<keyword evidence="19" id="KW-1185">Reference proteome</keyword>
<dbReference type="KEGG" id="pspc:Strain318_001609"/>
<evidence type="ECO:0000256" key="7">
    <source>
        <dbReference type="ARBA" id="ARBA00022679"/>
    </source>
</evidence>
<dbReference type="PROSITE" id="PS00379">
    <property type="entry name" value="CDP_ALCOHOL_P_TRANSF"/>
    <property type="match status" value="1"/>
</dbReference>
<reference evidence="18" key="1">
    <citation type="submission" date="2023-07" db="EMBL/GenBank/DDBJ databases">
        <authorList>
            <person name="Haufschild T."/>
            <person name="Kallscheuer N."/>
            <person name="Hammer J."/>
            <person name="Kohn T."/>
            <person name="Kabuu M."/>
            <person name="Jogler M."/>
            <person name="Wohfarth N."/>
            <person name="Heuer A."/>
            <person name="Rohde M."/>
            <person name="van Teeseling M.C.F."/>
            <person name="Jogler C."/>
        </authorList>
    </citation>
    <scope>NUCLEOTIDE SEQUENCE</scope>
    <source>
        <strain evidence="17">Strain 138</strain>
        <strain evidence="18">Strain 318</strain>
    </source>
</reference>
<evidence type="ECO:0000256" key="12">
    <source>
        <dbReference type="ARBA" id="ARBA00023209"/>
    </source>
</evidence>
<dbReference type="Pfam" id="PF01066">
    <property type="entry name" value="CDP-OH_P_transf"/>
    <property type="match status" value="1"/>
</dbReference>
<dbReference type="GO" id="GO:0012505">
    <property type="term" value="C:endomembrane system"/>
    <property type="evidence" value="ECO:0007669"/>
    <property type="project" value="UniProtKB-SubCell"/>
</dbReference>
<dbReference type="InterPro" id="IPR048254">
    <property type="entry name" value="CDP_ALCOHOL_P_TRANSF_CS"/>
</dbReference>
<dbReference type="Gene3D" id="1.20.120.1760">
    <property type="match status" value="1"/>
</dbReference>
<organism evidence="18 19">
    <name type="scientific">Pseudogemmatithrix spongiicola</name>
    <dbReference type="NCBI Taxonomy" id="3062599"/>
    <lineage>
        <taxon>Bacteria</taxon>
        <taxon>Pseudomonadati</taxon>
        <taxon>Gemmatimonadota</taxon>
        <taxon>Gemmatimonadia</taxon>
        <taxon>Gemmatimonadales</taxon>
        <taxon>Gemmatimonadaceae</taxon>
        <taxon>Pseudogemmatithrix</taxon>
    </lineage>
</organism>
<accession>A0AA49Q4Z6</accession>
<dbReference type="EC" id="2.7.8.8" evidence="4"/>
<feature type="transmembrane region" description="Helical" evidence="16">
    <location>
        <begin position="76"/>
        <end position="94"/>
    </location>
</feature>
<feature type="transmembrane region" description="Helical" evidence="16">
    <location>
        <begin position="100"/>
        <end position="117"/>
    </location>
</feature>
<keyword evidence="9 16" id="KW-1133">Transmembrane helix</keyword>
<feature type="transmembrane region" description="Helical" evidence="16">
    <location>
        <begin position="168"/>
        <end position="186"/>
    </location>
</feature>
<evidence type="ECO:0000313" key="17">
    <source>
        <dbReference type="EMBL" id="WKW12326.1"/>
    </source>
</evidence>